<dbReference type="GO" id="GO:0044773">
    <property type="term" value="P:mitotic DNA damage checkpoint signaling"/>
    <property type="evidence" value="ECO:0007669"/>
    <property type="project" value="TreeGrafter"/>
</dbReference>
<dbReference type="SMART" id="SM00220">
    <property type="entry name" value="S_TKc"/>
    <property type="match status" value="1"/>
</dbReference>
<evidence type="ECO:0000313" key="2">
    <source>
        <dbReference type="EMBL" id="CAD8065909.1"/>
    </source>
</evidence>
<proteinExistence type="predicted"/>
<comment type="caution">
    <text evidence="2">The sequence shown here is derived from an EMBL/GenBank/DDBJ whole genome shotgun (WGS) entry which is preliminary data.</text>
</comment>
<evidence type="ECO:0000313" key="3">
    <source>
        <dbReference type="Proteomes" id="UP000692954"/>
    </source>
</evidence>
<dbReference type="PROSITE" id="PS50011">
    <property type="entry name" value="PROTEIN_KINASE_DOM"/>
    <property type="match status" value="1"/>
</dbReference>
<gene>
    <name evidence="2" type="ORF">PSON_ATCC_30995.1.T0210032</name>
</gene>
<protein>
    <recommendedName>
        <fullName evidence="1">Protein kinase domain-containing protein</fullName>
    </recommendedName>
</protein>
<dbReference type="GO" id="GO:0004674">
    <property type="term" value="F:protein serine/threonine kinase activity"/>
    <property type="evidence" value="ECO:0007669"/>
    <property type="project" value="TreeGrafter"/>
</dbReference>
<dbReference type="InterPro" id="IPR000719">
    <property type="entry name" value="Prot_kinase_dom"/>
</dbReference>
<dbReference type="PANTHER" id="PTHR44167">
    <property type="entry name" value="OVARIAN-SPECIFIC SERINE/THREONINE-PROTEIN KINASE LOK-RELATED"/>
    <property type="match status" value="1"/>
</dbReference>
<dbReference type="EMBL" id="CAJJDN010000021">
    <property type="protein sequence ID" value="CAD8065909.1"/>
    <property type="molecule type" value="Genomic_DNA"/>
</dbReference>
<dbReference type="GO" id="GO:0005634">
    <property type="term" value="C:nucleus"/>
    <property type="evidence" value="ECO:0007669"/>
    <property type="project" value="TreeGrafter"/>
</dbReference>
<dbReference type="AlphaFoldDB" id="A0A8S1LGD8"/>
<dbReference type="OrthoDB" id="4062651at2759"/>
<feature type="domain" description="Protein kinase" evidence="1">
    <location>
        <begin position="95"/>
        <end position="354"/>
    </location>
</feature>
<evidence type="ECO:0000259" key="1">
    <source>
        <dbReference type="PROSITE" id="PS50011"/>
    </source>
</evidence>
<dbReference type="Pfam" id="PF00069">
    <property type="entry name" value="Pkinase"/>
    <property type="match status" value="1"/>
</dbReference>
<name>A0A8S1LGD8_9CILI</name>
<dbReference type="PANTHER" id="PTHR44167:SF18">
    <property type="entry name" value="PROTEIN KINASE DOMAIN-CONTAINING PROTEIN"/>
    <property type="match status" value="1"/>
</dbReference>
<keyword evidence="3" id="KW-1185">Reference proteome</keyword>
<dbReference type="Proteomes" id="UP000692954">
    <property type="component" value="Unassembled WGS sequence"/>
</dbReference>
<reference evidence="2" key="1">
    <citation type="submission" date="2021-01" db="EMBL/GenBank/DDBJ databases">
        <authorList>
            <consortium name="Genoscope - CEA"/>
            <person name="William W."/>
        </authorList>
    </citation>
    <scope>NUCLEOTIDE SEQUENCE</scope>
</reference>
<organism evidence="2 3">
    <name type="scientific">Paramecium sonneborni</name>
    <dbReference type="NCBI Taxonomy" id="65129"/>
    <lineage>
        <taxon>Eukaryota</taxon>
        <taxon>Sar</taxon>
        <taxon>Alveolata</taxon>
        <taxon>Ciliophora</taxon>
        <taxon>Intramacronucleata</taxon>
        <taxon>Oligohymenophorea</taxon>
        <taxon>Peniculida</taxon>
        <taxon>Parameciidae</taxon>
        <taxon>Paramecium</taxon>
    </lineage>
</organism>
<sequence length="385" mass="45883">MICRSKHFLFSTEYKLYLTQKQIIIGKSEDNFKYKISINLSTIIKWTFNSDFTLNGFEFQWKNSWKTIILTHDQSLNLKDNLDGKVTYKDLVKMYNIIQFEKSGYSSKVYLAYCCANQKKYYMQIFPISDLTSQEYLRLVQIINLNHQNILRYEEYFVEDKNLYVLTNIQNGKTLKERIEGPYKMEPYEIIATMKPLLFFINDMNKLGYLIRDITSTNIFLKNDGKILITDFEIFVKFEDAFRTKAVSKEKDFIHEFKDLNKSNHEDWIEMERFYCQQHDVLILGQILKEMLTNKTLQTNASERARQISINKTIHVQRSPKHYLYQLLQRMLEPDPKIRITTQNAIYLLEDIDFGDESYEDLPNDTQENQNFKPVKSISTQILIV</sequence>
<accession>A0A8S1LGD8</accession>
<dbReference type="GO" id="GO:0005524">
    <property type="term" value="F:ATP binding"/>
    <property type="evidence" value="ECO:0007669"/>
    <property type="project" value="InterPro"/>
</dbReference>
<dbReference type="GO" id="GO:0005737">
    <property type="term" value="C:cytoplasm"/>
    <property type="evidence" value="ECO:0007669"/>
    <property type="project" value="TreeGrafter"/>
</dbReference>